<proteinExistence type="predicted"/>
<gene>
    <name evidence="3" type="primary">LOC107479420</name>
</gene>
<organism evidence="2 3">
    <name type="scientific">Arachis duranensis</name>
    <name type="common">Wild peanut</name>
    <dbReference type="NCBI Taxonomy" id="130453"/>
    <lineage>
        <taxon>Eukaryota</taxon>
        <taxon>Viridiplantae</taxon>
        <taxon>Streptophyta</taxon>
        <taxon>Embryophyta</taxon>
        <taxon>Tracheophyta</taxon>
        <taxon>Spermatophyta</taxon>
        <taxon>Magnoliopsida</taxon>
        <taxon>eudicotyledons</taxon>
        <taxon>Gunneridae</taxon>
        <taxon>Pentapetalae</taxon>
        <taxon>rosids</taxon>
        <taxon>fabids</taxon>
        <taxon>Fabales</taxon>
        <taxon>Fabaceae</taxon>
        <taxon>Papilionoideae</taxon>
        <taxon>50 kb inversion clade</taxon>
        <taxon>dalbergioids sensu lato</taxon>
        <taxon>Dalbergieae</taxon>
        <taxon>Pterocarpus clade</taxon>
        <taxon>Arachis</taxon>
    </lineage>
</organism>
<dbReference type="PANTHER" id="PTHR47266">
    <property type="entry name" value="ENDONUCLEASE-RELATED"/>
    <property type="match status" value="1"/>
</dbReference>
<reference evidence="2" key="1">
    <citation type="journal article" date="2016" name="Nat. Genet.">
        <title>The genome sequences of Arachis duranensis and Arachis ipaensis, the diploid ancestors of cultivated peanut.</title>
        <authorList>
            <person name="Bertioli D.J."/>
            <person name="Cannon S.B."/>
            <person name="Froenicke L."/>
            <person name="Huang G."/>
            <person name="Farmer A.D."/>
            <person name="Cannon E.K."/>
            <person name="Liu X."/>
            <person name="Gao D."/>
            <person name="Clevenger J."/>
            <person name="Dash S."/>
            <person name="Ren L."/>
            <person name="Moretzsohn M.C."/>
            <person name="Shirasawa K."/>
            <person name="Huang W."/>
            <person name="Vidigal B."/>
            <person name="Abernathy B."/>
            <person name="Chu Y."/>
            <person name="Niederhuth C.E."/>
            <person name="Umale P."/>
            <person name="Araujo A.C."/>
            <person name="Kozik A."/>
            <person name="Kim K.D."/>
            <person name="Burow M.D."/>
            <person name="Varshney R.K."/>
            <person name="Wang X."/>
            <person name="Zhang X."/>
            <person name="Barkley N."/>
            <person name="Guimaraes P.M."/>
            <person name="Isobe S."/>
            <person name="Guo B."/>
            <person name="Liao B."/>
            <person name="Stalker H.T."/>
            <person name="Schmitz R.J."/>
            <person name="Scheffler B.E."/>
            <person name="Leal-Bertioli S.C."/>
            <person name="Xun X."/>
            <person name="Jackson S.A."/>
            <person name="Michelmore R."/>
            <person name="Ozias-Akins P."/>
        </authorList>
    </citation>
    <scope>NUCLEOTIDE SEQUENCE [LARGE SCALE GENOMIC DNA]</scope>
    <source>
        <strain evidence="2">cv. V14167</strain>
    </source>
</reference>
<protein>
    <submittedName>
        <fullName evidence="3">Uncharacterized protein LOC107479420</fullName>
    </submittedName>
</protein>
<dbReference type="InterPro" id="IPR001584">
    <property type="entry name" value="Integrase_cat-core"/>
</dbReference>
<dbReference type="GO" id="GO:0015074">
    <property type="term" value="P:DNA integration"/>
    <property type="evidence" value="ECO:0007669"/>
    <property type="project" value="InterPro"/>
</dbReference>
<accession>A0A6P4CPD9</accession>
<evidence type="ECO:0000313" key="3">
    <source>
        <dbReference type="RefSeq" id="XP_015955043.1"/>
    </source>
</evidence>
<dbReference type="PROSITE" id="PS50994">
    <property type="entry name" value="INTEGRASE"/>
    <property type="match status" value="1"/>
</dbReference>
<dbReference type="Pfam" id="PF00665">
    <property type="entry name" value="rve"/>
    <property type="match status" value="1"/>
</dbReference>
<dbReference type="GeneID" id="107479420"/>
<evidence type="ECO:0000313" key="2">
    <source>
        <dbReference type="Proteomes" id="UP000515211"/>
    </source>
</evidence>
<dbReference type="OrthoDB" id="1700743at2759"/>
<dbReference type="Gene3D" id="3.30.420.10">
    <property type="entry name" value="Ribonuclease H-like superfamily/Ribonuclease H"/>
    <property type="match status" value="1"/>
</dbReference>
<dbReference type="KEGG" id="adu:107479420"/>
<dbReference type="InterPro" id="IPR036397">
    <property type="entry name" value="RNaseH_sf"/>
</dbReference>
<dbReference type="Proteomes" id="UP000515211">
    <property type="component" value="Chromosome 3"/>
</dbReference>
<dbReference type="RefSeq" id="XP_015955043.1">
    <property type="nucleotide sequence ID" value="XM_016099557.1"/>
</dbReference>
<dbReference type="InterPro" id="IPR052160">
    <property type="entry name" value="Gypsy_RT_Integrase-like"/>
</dbReference>
<reference evidence="3" key="2">
    <citation type="submission" date="2025-08" db="UniProtKB">
        <authorList>
            <consortium name="RefSeq"/>
        </authorList>
    </citation>
    <scope>IDENTIFICATION</scope>
    <source>
        <tissue evidence="3">Whole plant</tissue>
    </source>
</reference>
<dbReference type="GO" id="GO:0003676">
    <property type="term" value="F:nucleic acid binding"/>
    <property type="evidence" value="ECO:0007669"/>
    <property type="project" value="InterPro"/>
</dbReference>
<evidence type="ECO:0000259" key="1">
    <source>
        <dbReference type="PROSITE" id="PS50994"/>
    </source>
</evidence>
<dbReference type="AlphaFoldDB" id="A0A6P4CPD9"/>
<feature type="domain" description="Integrase catalytic" evidence="1">
    <location>
        <begin position="1"/>
        <end position="165"/>
    </location>
</feature>
<sequence>MPQSFILELELFDVWRIDFIGPFPTSYSNKYILVAVDYVSKWVEVIATPTNDNKVVMNFLRKKIFSRFRVPRALISDGGSHFCNRPLEILPLRYGVKHKVATLYHPQTSGQIEISNRELKKILEKTVGTSRKYWSKKLDDALWAYKTTFKTQIGMSLYQLVYRKACHHLPVELEHRVFWALKLLNFDNNAAGEKRILQLNELKEFRSQAYKNAKIYKEKAKKWHDQRLAPRSFEEGQKVLLYNSKLKLFPGKLRSRWSGPFLITKVSPYGHIEIIEESSQRTFTVNGQKLKHYLGDMKESPKMKYNLS</sequence>
<name>A0A6P4CPD9_ARADU</name>
<keyword evidence="2" id="KW-1185">Reference proteome</keyword>
<dbReference type="InterPro" id="IPR012337">
    <property type="entry name" value="RNaseH-like_sf"/>
</dbReference>
<dbReference type="SUPFAM" id="SSF53098">
    <property type="entry name" value="Ribonuclease H-like"/>
    <property type="match status" value="1"/>
</dbReference>